<sequence>MHKIIKAKFIKKYWFNIIQTENGFYVFNTQRKRKLPDRDGIGYIVPESECNTLDEAVNFLEEYEKGGYDV</sequence>
<accession>A0A0G1FN90</accession>
<organism evidence="1 2">
    <name type="scientific">Candidatus Gottesmanbacteria bacterium GW2011_GWA2_43_14</name>
    <dbReference type="NCBI Taxonomy" id="1618443"/>
    <lineage>
        <taxon>Bacteria</taxon>
        <taxon>Candidatus Gottesmaniibacteriota</taxon>
    </lineage>
</organism>
<proteinExistence type="predicted"/>
<dbReference type="STRING" id="1618443.UV73_C0010G0051"/>
<dbReference type="EMBL" id="LCFP01000010">
    <property type="protein sequence ID" value="KKS96466.1"/>
    <property type="molecule type" value="Genomic_DNA"/>
</dbReference>
<dbReference type="Proteomes" id="UP000034894">
    <property type="component" value="Unassembled WGS sequence"/>
</dbReference>
<evidence type="ECO:0000313" key="2">
    <source>
        <dbReference type="Proteomes" id="UP000034894"/>
    </source>
</evidence>
<protein>
    <recommendedName>
        <fullName evidence="3">WGR domain-containing protein</fullName>
    </recommendedName>
</protein>
<dbReference type="AlphaFoldDB" id="A0A0G1FN90"/>
<name>A0A0G1FN90_9BACT</name>
<evidence type="ECO:0008006" key="3">
    <source>
        <dbReference type="Google" id="ProtNLM"/>
    </source>
</evidence>
<evidence type="ECO:0000313" key="1">
    <source>
        <dbReference type="EMBL" id="KKS96466.1"/>
    </source>
</evidence>
<gene>
    <name evidence="1" type="ORF">UV73_C0010G0051</name>
</gene>
<comment type="caution">
    <text evidence="1">The sequence shown here is derived from an EMBL/GenBank/DDBJ whole genome shotgun (WGS) entry which is preliminary data.</text>
</comment>
<reference evidence="1 2" key="1">
    <citation type="journal article" date="2015" name="Nature">
        <title>rRNA introns, odd ribosomes, and small enigmatic genomes across a large radiation of phyla.</title>
        <authorList>
            <person name="Brown C.T."/>
            <person name="Hug L.A."/>
            <person name="Thomas B.C."/>
            <person name="Sharon I."/>
            <person name="Castelle C.J."/>
            <person name="Singh A."/>
            <person name="Wilkins M.J."/>
            <person name="Williams K.H."/>
            <person name="Banfield J.F."/>
        </authorList>
    </citation>
    <scope>NUCLEOTIDE SEQUENCE [LARGE SCALE GENOMIC DNA]</scope>
</reference>